<evidence type="ECO:0000256" key="2">
    <source>
        <dbReference type="ARBA" id="ARBA00012251"/>
    </source>
</evidence>
<evidence type="ECO:0000259" key="10">
    <source>
        <dbReference type="PROSITE" id="PS50089"/>
    </source>
</evidence>
<feature type="domain" description="RING-type" evidence="11">
    <location>
        <begin position="84"/>
        <end position="287"/>
    </location>
</feature>
<comment type="catalytic activity">
    <reaction evidence="1">
        <text>[E2 ubiquitin-conjugating enzyme]-S-ubiquitinyl-L-cysteine + [acceptor protein]-L-lysine = [E2 ubiquitin-conjugating enzyme]-L-cysteine + [acceptor protein]-N(6)-ubiquitinyl-L-lysine.</text>
        <dbReference type="EC" id="2.3.2.31"/>
    </reaction>
</comment>
<dbReference type="PROSITE" id="PS51873">
    <property type="entry name" value="TRIAD"/>
    <property type="match status" value="1"/>
</dbReference>
<evidence type="ECO:0000256" key="3">
    <source>
        <dbReference type="ARBA" id="ARBA00022679"/>
    </source>
</evidence>
<name>A0A0G4F8L7_VITBC</name>
<keyword evidence="3" id="KW-0808">Transferase</keyword>
<keyword evidence="5" id="KW-0677">Repeat</keyword>
<dbReference type="OrthoDB" id="304870at2759"/>
<evidence type="ECO:0000256" key="7">
    <source>
        <dbReference type="ARBA" id="ARBA00022786"/>
    </source>
</evidence>
<gene>
    <name evidence="12" type="ORF">Vbra_8908</name>
</gene>
<evidence type="ECO:0000259" key="11">
    <source>
        <dbReference type="PROSITE" id="PS51873"/>
    </source>
</evidence>
<evidence type="ECO:0000256" key="5">
    <source>
        <dbReference type="ARBA" id="ARBA00022737"/>
    </source>
</evidence>
<dbReference type="InParanoid" id="A0A0G4F8L7"/>
<dbReference type="Gene3D" id="3.30.40.10">
    <property type="entry name" value="Zinc/RING finger domain, C3HC4 (zinc finger)"/>
    <property type="match status" value="1"/>
</dbReference>
<dbReference type="SUPFAM" id="SSF57850">
    <property type="entry name" value="RING/U-box"/>
    <property type="match status" value="1"/>
</dbReference>
<dbReference type="PROSITE" id="PS50089">
    <property type="entry name" value="ZF_RING_2"/>
    <property type="match status" value="1"/>
</dbReference>
<dbReference type="Pfam" id="PF01485">
    <property type="entry name" value="IBR"/>
    <property type="match status" value="1"/>
</dbReference>
<keyword evidence="13" id="KW-1185">Reference proteome</keyword>
<evidence type="ECO:0000256" key="8">
    <source>
        <dbReference type="ARBA" id="ARBA00022833"/>
    </source>
</evidence>
<evidence type="ECO:0000256" key="9">
    <source>
        <dbReference type="PROSITE-ProRule" id="PRU00175"/>
    </source>
</evidence>
<evidence type="ECO:0000313" key="13">
    <source>
        <dbReference type="Proteomes" id="UP000041254"/>
    </source>
</evidence>
<dbReference type="OMA" id="ESTEMDC"/>
<dbReference type="InterPro" id="IPR013083">
    <property type="entry name" value="Znf_RING/FYVE/PHD"/>
</dbReference>
<evidence type="ECO:0000256" key="4">
    <source>
        <dbReference type="ARBA" id="ARBA00022723"/>
    </source>
</evidence>
<dbReference type="InterPro" id="IPR031127">
    <property type="entry name" value="E3_UB_ligase_RBR"/>
</dbReference>
<dbReference type="PANTHER" id="PTHR11685">
    <property type="entry name" value="RBR FAMILY RING FINGER AND IBR DOMAIN-CONTAINING"/>
    <property type="match status" value="1"/>
</dbReference>
<accession>A0A0G4F8L7</accession>
<keyword evidence="4" id="KW-0479">Metal-binding</keyword>
<dbReference type="EC" id="2.3.2.31" evidence="2"/>
<organism evidence="12 13">
    <name type="scientific">Vitrella brassicaformis (strain CCMP3155)</name>
    <dbReference type="NCBI Taxonomy" id="1169540"/>
    <lineage>
        <taxon>Eukaryota</taxon>
        <taxon>Sar</taxon>
        <taxon>Alveolata</taxon>
        <taxon>Colpodellida</taxon>
        <taxon>Vitrellaceae</taxon>
        <taxon>Vitrella</taxon>
    </lineage>
</organism>
<dbReference type="InterPro" id="IPR044066">
    <property type="entry name" value="TRIAD_supradom"/>
</dbReference>
<dbReference type="Proteomes" id="UP000041254">
    <property type="component" value="Unassembled WGS sequence"/>
</dbReference>
<dbReference type="GO" id="GO:0061630">
    <property type="term" value="F:ubiquitin protein ligase activity"/>
    <property type="evidence" value="ECO:0007669"/>
    <property type="project" value="UniProtKB-EC"/>
</dbReference>
<dbReference type="InterPro" id="IPR001841">
    <property type="entry name" value="Znf_RING"/>
</dbReference>
<dbReference type="GO" id="GO:0008270">
    <property type="term" value="F:zinc ion binding"/>
    <property type="evidence" value="ECO:0007669"/>
    <property type="project" value="UniProtKB-KW"/>
</dbReference>
<dbReference type="GO" id="GO:0016567">
    <property type="term" value="P:protein ubiquitination"/>
    <property type="evidence" value="ECO:0007669"/>
    <property type="project" value="InterPro"/>
</dbReference>
<dbReference type="Gene3D" id="2.20.25.20">
    <property type="match status" value="1"/>
</dbReference>
<proteinExistence type="predicted"/>
<protein>
    <recommendedName>
        <fullName evidence="2">RBR-type E3 ubiquitin transferase</fullName>
        <ecNumber evidence="2">2.3.2.31</ecNumber>
    </recommendedName>
</protein>
<reference evidence="12 13" key="1">
    <citation type="submission" date="2014-11" db="EMBL/GenBank/DDBJ databases">
        <authorList>
            <person name="Zhu J."/>
            <person name="Qi W."/>
            <person name="Song R."/>
        </authorList>
    </citation>
    <scope>NUCLEOTIDE SEQUENCE [LARGE SCALE GENOMIC DNA]</scope>
</reference>
<dbReference type="SMART" id="SM00647">
    <property type="entry name" value="IBR"/>
    <property type="match status" value="1"/>
</dbReference>
<keyword evidence="7" id="KW-0833">Ubl conjugation pathway</keyword>
<dbReference type="PhylomeDB" id="A0A0G4F8L7"/>
<feature type="domain" description="RING-type" evidence="10">
    <location>
        <begin position="88"/>
        <end position="135"/>
    </location>
</feature>
<dbReference type="InterPro" id="IPR002867">
    <property type="entry name" value="IBR_dom"/>
</dbReference>
<evidence type="ECO:0000313" key="12">
    <source>
        <dbReference type="EMBL" id="CEM08887.1"/>
    </source>
</evidence>
<sequence>MPGEFRRDEVIIQRGNTPDGDFINNAAPCPECPGVLLTEPQRSFCVGSQDWANREQELRDEEEERELATILESLDSEELQSTSREFECMICRDDRHVGESTEMDCGHRICNDCFARYVKSKVDEAKVSTTELRCPGFDSDGQPCAMGLSVPQIMGALCAADREKYLRYRFDQWEPLDEGEIKVTCPAPNCATFIIDKTLKKVKYPKCNKEFCPHCSENAHDGTCEQYQQWKLDNNHGEQAFNRIAAPERWKSRQCMARGGTYFCYLCGQRLTQDEGAPMLTQMPRFDKTMATWPPRLRQDLPCPPFLEPLPPQLRQL</sequence>
<dbReference type="VEuPathDB" id="CryptoDB:Vbra_8908"/>
<keyword evidence="8" id="KW-0862">Zinc</keyword>
<keyword evidence="6 9" id="KW-0863">Zinc-finger</keyword>
<evidence type="ECO:0000256" key="1">
    <source>
        <dbReference type="ARBA" id="ARBA00001798"/>
    </source>
</evidence>
<evidence type="ECO:0000256" key="6">
    <source>
        <dbReference type="ARBA" id="ARBA00022771"/>
    </source>
</evidence>
<dbReference type="EMBL" id="CDMY01000388">
    <property type="protein sequence ID" value="CEM08887.1"/>
    <property type="molecule type" value="Genomic_DNA"/>
</dbReference>
<dbReference type="AlphaFoldDB" id="A0A0G4F8L7"/>